<keyword evidence="6" id="KW-1185">Reference proteome</keyword>
<comment type="caution">
    <text evidence="5">The sequence shown here is derived from an EMBL/GenBank/DDBJ whole genome shotgun (WGS) entry which is preliminary data.</text>
</comment>
<proteinExistence type="inferred from homology"/>
<dbReference type="GO" id="GO:0015074">
    <property type="term" value="P:DNA integration"/>
    <property type="evidence" value="ECO:0007669"/>
    <property type="project" value="InterPro"/>
</dbReference>
<evidence type="ECO:0000313" key="5">
    <source>
        <dbReference type="EMBL" id="NYB76158.1"/>
    </source>
</evidence>
<dbReference type="InterPro" id="IPR013762">
    <property type="entry name" value="Integrase-like_cat_sf"/>
</dbReference>
<name>A0A974BMX6_SEDHY</name>
<dbReference type="InterPro" id="IPR011010">
    <property type="entry name" value="DNA_brk_join_enz"/>
</dbReference>
<dbReference type="GO" id="GO:0006310">
    <property type="term" value="P:DNA recombination"/>
    <property type="evidence" value="ECO:0007669"/>
    <property type="project" value="UniProtKB-KW"/>
</dbReference>
<feature type="domain" description="Tyr recombinase" evidence="4">
    <location>
        <begin position="107"/>
        <end position="307"/>
    </location>
</feature>
<reference evidence="5" key="1">
    <citation type="submission" date="2020-07" db="EMBL/GenBank/DDBJ databases">
        <title>Genomic analysis of a strain of Sedimentibacter Hydroxybenzoicus DSM7310.</title>
        <authorList>
            <person name="Ma S."/>
        </authorList>
    </citation>
    <scope>NUCLEOTIDE SEQUENCE</scope>
    <source>
        <strain evidence="5">DSM 7310</strain>
    </source>
</reference>
<evidence type="ECO:0000256" key="2">
    <source>
        <dbReference type="ARBA" id="ARBA00023125"/>
    </source>
</evidence>
<sequence>MSDYPFTGPFAAHIKNHVQLKQAIGYKYTTEENHLLRFSAFTAEKYPNATGLTKEIVLDWCSKKYYESQGNQCSRASIIRQLAIYMDYIGMNTYVLPKGYYPTEEKYIPYIYTEDELKHFFDETDKCHYVSQCPHRHLIMPIFFRMIYSCGLRSSEARLLKVDDIDLEECVLTIEHSKMDNARLVPMSDEITSRCRGYFQHVHVMSKGSDYFFPGLNGKPMTLTNIYRNFRRFLWKAGISHGGRGKGPRVHDFRHTFACHCLKNWVMQGKDLSVYLPVLKTFMGHDSFEETAYYLRMTADVFPDISIKLEGFYPDVIPTLEGDNYETY</sequence>
<dbReference type="Gene3D" id="1.10.443.10">
    <property type="entry name" value="Intergrase catalytic core"/>
    <property type="match status" value="1"/>
</dbReference>
<dbReference type="InterPro" id="IPR050090">
    <property type="entry name" value="Tyrosine_recombinase_XerCD"/>
</dbReference>
<dbReference type="EMBL" id="JACBNQ010000053">
    <property type="protein sequence ID" value="NYB76158.1"/>
    <property type="molecule type" value="Genomic_DNA"/>
</dbReference>
<dbReference type="Pfam" id="PF00589">
    <property type="entry name" value="Phage_integrase"/>
    <property type="match status" value="1"/>
</dbReference>
<dbReference type="SUPFAM" id="SSF56349">
    <property type="entry name" value="DNA breaking-rejoining enzymes"/>
    <property type="match status" value="1"/>
</dbReference>
<evidence type="ECO:0000256" key="1">
    <source>
        <dbReference type="ARBA" id="ARBA00008857"/>
    </source>
</evidence>
<dbReference type="GO" id="GO:0003677">
    <property type="term" value="F:DNA binding"/>
    <property type="evidence" value="ECO:0007669"/>
    <property type="project" value="UniProtKB-KW"/>
</dbReference>
<evidence type="ECO:0000313" key="6">
    <source>
        <dbReference type="Proteomes" id="UP000611629"/>
    </source>
</evidence>
<evidence type="ECO:0000256" key="3">
    <source>
        <dbReference type="ARBA" id="ARBA00023172"/>
    </source>
</evidence>
<organism evidence="5 6">
    <name type="scientific">Sedimentibacter hydroxybenzoicus DSM 7310</name>
    <dbReference type="NCBI Taxonomy" id="1123245"/>
    <lineage>
        <taxon>Bacteria</taxon>
        <taxon>Bacillati</taxon>
        <taxon>Bacillota</taxon>
        <taxon>Tissierellia</taxon>
        <taxon>Sedimentibacter</taxon>
    </lineage>
</organism>
<gene>
    <name evidence="5" type="ORF">HZF24_18595</name>
</gene>
<dbReference type="RefSeq" id="WP_179239877.1">
    <property type="nucleotide sequence ID" value="NZ_JACBNQ010000053.1"/>
</dbReference>
<dbReference type="InterPro" id="IPR002104">
    <property type="entry name" value="Integrase_catalytic"/>
</dbReference>
<dbReference type="PANTHER" id="PTHR30349:SF41">
    <property type="entry name" value="INTEGRASE_RECOMBINASE PROTEIN MJ0367-RELATED"/>
    <property type="match status" value="1"/>
</dbReference>
<dbReference type="PROSITE" id="PS51898">
    <property type="entry name" value="TYR_RECOMBINASE"/>
    <property type="match status" value="1"/>
</dbReference>
<keyword evidence="3" id="KW-0233">DNA recombination</keyword>
<accession>A0A974BMX6</accession>
<dbReference type="PANTHER" id="PTHR30349">
    <property type="entry name" value="PHAGE INTEGRASE-RELATED"/>
    <property type="match status" value="1"/>
</dbReference>
<dbReference type="Proteomes" id="UP000611629">
    <property type="component" value="Unassembled WGS sequence"/>
</dbReference>
<comment type="similarity">
    <text evidence="1">Belongs to the 'phage' integrase family.</text>
</comment>
<dbReference type="AlphaFoldDB" id="A0A974BMX6"/>
<evidence type="ECO:0000259" key="4">
    <source>
        <dbReference type="PROSITE" id="PS51898"/>
    </source>
</evidence>
<protein>
    <submittedName>
        <fullName evidence="5">Tyrosine-type recombinase/integrase</fullName>
    </submittedName>
</protein>
<keyword evidence="2" id="KW-0238">DNA-binding</keyword>